<dbReference type="Proteomes" id="UP001054837">
    <property type="component" value="Unassembled WGS sequence"/>
</dbReference>
<accession>A0AAV4THL6</accession>
<name>A0AAV4THL6_9ARAC</name>
<protein>
    <submittedName>
        <fullName evidence="1">Uncharacterized protein</fullName>
    </submittedName>
</protein>
<sequence>MSIRRETVFRIIKPNSMHSKKVILKAPLKKLSPTLKALEFHKVELWASTGVGEKAAKGLPQHPRRLWPYRYSFEASLGRLSVSLISLRRSLSIFPQSSLGNRPVRIGNCRQGKKKDFKASILCHGVNFALTNLVPRSARSLREE</sequence>
<organism evidence="1 2">
    <name type="scientific">Caerostris darwini</name>
    <dbReference type="NCBI Taxonomy" id="1538125"/>
    <lineage>
        <taxon>Eukaryota</taxon>
        <taxon>Metazoa</taxon>
        <taxon>Ecdysozoa</taxon>
        <taxon>Arthropoda</taxon>
        <taxon>Chelicerata</taxon>
        <taxon>Arachnida</taxon>
        <taxon>Araneae</taxon>
        <taxon>Araneomorphae</taxon>
        <taxon>Entelegynae</taxon>
        <taxon>Araneoidea</taxon>
        <taxon>Araneidae</taxon>
        <taxon>Caerostris</taxon>
    </lineage>
</organism>
<evidence type="ECO:0000313" key="1">
    <source>
        <dbReference type="EMBL" id="GIY44240.1"/>
    </source>
</evidence>
<gene>
    <name evidence="1" type="ORF">CDAR_27151</name>
</gene>
<proteinExistence type="predicted"/>
<keyword evidence="2" id="KW-1185">Reference proteome</keyword>
<dbReference type="AlphaFoldDB" id="A0AAV4THL6"/>
<reference evidence="1 2" key="1">
    <citation type="submission" date="2021-06" db="EMBL/GenBank/DDBJ databases">
        <title>Caerostris darwini draft genome.</title>
        <authorList>
            <person name="Kono N."/>
            <person name="Arakawa K."/>
        </authorList>
    </citation>
    <scope>NUCLEOTIDE SEQUENCE [LARGE SCALE GENOMIC DNA]</scope>
</reference>
<dbReference type="EMBL" id="BPLQ01009480">
    <property type="protein sequence ID" value="GIY44240.1"/>
    <property type="molecule type" value="Genomic_DNA"/>
</dbReference>
<comment type="caution">
    <text evidence="1">The sequence shown here is derived from an EMBL/GenBank/DDBJ whole genome shotgun (WGS) entry which is preliminary data.</text>
</comment>
<evidence type="ECO:0000313" key="2">
    <source>
        <dbReference type="Proteomes" id="UP001054837"/>
    </source>
</evidence>